<evidence type="ECO:0000313" key="1">
    <source>
        <dbReference type="EMBL" id="AQQ58943.1"/>
    </source>
</evidence>
<name>A0A1Q2LEU1_9HELI</name>
<dbReference type="KEGG" id="hbl:XJ32_01195"/>
<dbReference type="Pfam" id="PF16522">
    <property type="entry name" value="FliS_cochap"/>
    <property type="match status" value="1"/>
</dbReference>
<dbReference type="Proteomes" id="UP000188298">
    <property type="component" value="Chromosome"/>
</dbReference>
<reference evidence="1 2" key="1">
    <citation type="submission" date="2017-02" db="EMBL/GenBank/DDBJ databases">
        <title>Whole genome sequencing of Helicobacter bilis strain AAQJH.</title>
        <authorList>
            <person name="Conlan S."/>
            <person name="Thomas P.J."/>
            <person name="Mullikin J."/>
            <person name="Palmore T.N."/>
            <person name="Frank K.M."/>
            <person name="Segre J.A."/>
        </authorList>
    </citation>
    <scope>NUCLEOTIDE SEQUENCE [LARGE SCALE GENOMIC DNA]</scope>
    <source>
        <strain evidence="1 2">AAQJH</strain>
    </source>
</reference>
<dbReference type="EMBL" id="CP019645">
    <property type="protein sequence ID" value="AQQ58943.1"/>
    <property type="molecule type" value="Genomic_DNA"/>
</dbReference>
<gene>
    <name evidence="1" type="ORF">XJ32_01195</name>
</gene>
<dbReference type="Gene3D" id="3.30.1120.180">
    <property type="entry name" value="Flagellar FLiS export co-chaperone, HP1076"/>
    <property type="match status" value="1"/>
</dbReference>
<sequence>MDKMLQTFKKHLGGLDNIEDIMMNAVPQSKMQTHRFGEGIKAANELVGCLQVLSAKLNKLQTIVSKIEFSLEEDPTNPANVNMSEILLSQARDLITNTRFIDRDLFDTELSASMGTHSVSFEMASPMPLLNAKDFQSLHQYIDTKKEEIMACMEAIRALSEVNVATSDVSMTNLRGKTIGEALRNSGF</sequence>
<dbReference type="RefSeq" id="WP_077388078.1">
    <property type="nucleotide sequence ID" value="NZ_CP019645.1"/>
</dbReference>
<organism evidence="1 2">
    <name type="scientific">Helicobacter bilis</name>
    <dbReference type="NCBI Taxonomy" id="37372"/>
    <lineage>
        <taxon>Bacteria</taxon>
        <taxon>Pseudomonadati</taxon>
        <taxon>Campylobacterota</taxon>
        <taxon>Epsilonproteobacteria</taxon>
        <taxon>Campylobacterales</taxon>
        <taxon>Helicobacteraceae</taxon>
        <taxon>Helicobacter</taxon>
    </lineage>
</organism>
<dbReference type="InterPro" id="IPR032411">
    <property type="entry name" value="FliS_cochap"/>
</dbReference>
<accession>A0A1Q2LEU1</accession>
<dbReference type="InterPro" id="IPR038315">
    <property type="entry name" value="FliS_cochap_sf"/>
</dbReference>
<dbReference type="AlphaFoldDB" id="A0A1Q2LEU1"/>
<proteinExistence type="predicted"/>
<protein>
    <submittedName>
        <fullName evidence="1">Uncharacterized protein</fullName>
    </submittedName>
</protein>
<evidence type="ECO:0000313" key="2">
    <source>
        <dbReference type="Proteomes" id="UP000188298"/>
    </source>
</evidence>